<evidence type="ECO:0000256" key="9">
    <source>
        <dbReference type="ARBA" id="ARBA00022989"/>
    </source>
</evidence>
<dbReference type="PIRSF" id="PIRSF000013">
    <property type="entry name" value="4_hem_cytochrm_NapC"/>
    <property type="match status" value="1"/>
</dbReference>
<dbReference type="GO" id="GO:0009055">
    <property type="term" value="F:electron transfer activity"/>
    <property type="evidence" value="ECO:0007669"/>
    <property type="project" value="TreeGrafter"/>
</dbReference>
<dbReference type="Pfam" id="PF03264">
    <property type="entry name" value="Cytochrom_NNT"/>
    <property type="match status" value="1"/>
</dbReference>
<dbReference type="AlphaFoldDB" id="A0A3B0ZQ87"/>
<dbReference type="FunFam" id="1.10.3820.10:FF:000001">
    <property type="entry name" value="Cytochrome c-type protein"/>
    <property type="match status" value="1"/>
</dbReference>
<keyword evidence="8" id="KW-0249">Electron transport</keyword>
<dbReference type="InterPro" id="IPR024717">
    <property type="entry name" value="NapC/NirT/NrfH"/>
</dbReference>
<keyword evidence="5" id="KW-0349">Heme</keyword>
<dbReference type="EMBL" id="UOFR01000011">
    <property type="protein sequence ID" value="VAW91380.1"/>
    <property type="molecule type" value="Genomic_DNA"/>
</dbReference>
<sequence>MFKKFKNYLQSYCSLSARCPIGVFFSVFTLGILFWGAFNTSMEVTNTETFCISCHEMEHNVYKEYKKTVHYENRTGVRATCPDCHVPKEWWHKVVRKVSATNELFHKIMGSVDTPEKFEAKRLELAEHVWETMKETDSRECRNCHAFNSMSLAAQQKTSQTAHKRAVEEKRTCIDCHMGIAHKIAKRFDENGEIHKMFKKEKRNCGDCHKGMQQGEGW</sequence>
<dbReference type="PANTHER" id="PTHR30333:SF1">
    <property type="entry name" value="CYTOCHROME C-TYPE PROTEIN NAPC"/>
    <property type="match status" value="1"/>
</dbReference>
<comment type="subcellular location">
    <subcellularLocation>
        <location evidence="1">Cell membrane</location>
        <topology evidence="1">Single-pass membrane protein</topology>
    </subcellularLocation>
</comment>
<evidence type="ECO:0000256" key="2">
    <source>
        <dbReference type="ARBA" id="ARBA00007395"/>
    </source>
</evidence>
<reference evidence="14" key="1">
    <citation type="submission" date="2018-06" db="EMBL/GenBank/DDBJ databases">
        <authorList>
            <person name="Zhirakovskaya E."/>
        </authorList>
    </citation>
    <scope>NUCLEOTIDE SEQUENCE</scope>
</reference>
<evidence type="ECO:0000313" key="14">
    <source>
        <dbReference type="EMBL" id="VAW91380.1"/>
    </source>
</evidence>
<evidence type="ECO:0000259" key="13">
    <source>
        <dbReference type="Pfam" id="PF03264"/>
    </source>
</evidence>
<accession>A0A3B0ZQ87</accession>
<dbReference type="GO" id="GO:0019333">
    <property type="term" value="P:denitrification pathway"/>
    <property type="evidence" value="ECO:0007669"/>
    <property type="project" value="InterPro"/>
</dbReference>
<organism evidence="14">
    <name type="scientific">hydrothermal vent metagenome</name>
    <dbReference type="NCBI Taxonomy" id="652676"/>
    <lineage>
        <taxon>unclassified sequences</taxon>
        <taxon>metagenomes</taxon>
        <taxon>ecological metagenomes</taxon>
    </lineage>
</organism>
<evidence type="ECO:0000256" key="11">
    <source>
        <dbReference type="ARBA" id="ARBA00023136"/>
    </source>
</evidence>
<dbReference type="SUPFAM" id="SSF48695">
    <property type="entry name" value="Multiheme cytochromes"/>
    <property type="match status" value="1"/>
</dbReference>
<dbReference type="Gene3D" id="1.10.3820.10">
    <property type="entry name" value="Di-heme elbow motif domain"/>
    <property type="match status" value="1"/>
</dbReference>
<keyword evidence="6 12" id="KW-0812">Transmembrane</keyword>
<dbReference type="GO" id="GO:0005886">
    <property type="term" value="C:plasma membrane"/>
    <property type="evidence" value="ECO:0007669"/>
    <property type="project" value="UniProtKB-SubCell"/>
</dbReference>
<name>A0A3B0ZQ87_9ZZZZ</name>
<keyword evidence="10" id="KW-0408">Iron</keyword>
<keyword evidence="7" id="KW-0479">Metal-binding</keyword>
<keyword evidence="9 12" id="KW-1133">Transmembrane helix</keyword>
<dbReference type="InterPro" id="IPR005126">
    <property type="entry name" value="NapC/NirT_cyt_c_N"/>
</dbReference>
<protein>
    <submittedName>
        <fullName evidence="14">Cytochrome c-type protein NapC</fullName>
    </submittedName>
</protein>
<keyword evidence="11 12" id="KW-0472">Membrane</keyword>
<comment type="similarity">
    <text evidence="2">Belongs to the NapC/NirT/NrfH family.</text>
</comment>
<gene>
    <name evidence="14" type="ORF">MNBD_GAMMA21-880</name>
</gene>
<proteinExistence type="inferred from homology"/>
<feature type="domain" description="NapC/NirT cytochrome c N-terminal" evidence="13">
    <location>
        <begin position="22"/>
        <end position="185"/>
    </location>
</feature>
<dbReference type="GO" id="GO:0020037">
    <property type="term" value="F:heme binding"/>
    <property type="evidence" value="ECO:0007669"/>
    <property type="project" value="InterPro"/>
</dbReference>
<dbReference type="InterPro" id="IPR038266">
    <property type="entry name" value="NapC/NirT_cytc_sf"/>
</dbReference>
<evidence type="ECO:0000256" key="12">
    <source>
        <dbReference type="SAM" id="Phobius"/>
    </source>
</evidence>
<dbReference type="PANTHER" id="PTHR30333">
    <property type="entry name" value="CYTOCHROME C-TYPE PROTEIN"/>
    <property type="match status" value="1"/>
</dbReference>
<keyword evidence="4" id="KW-1003">Cell membrane</keyword>
<evidence type="ECO:0000256" key="6">
    <source>
        <dbReference type="ARBA" id="ARBA00022692"/>
    </source>
</evidence>
<evidence type="ECO:0000256" key="7">
    <source>
        <dbReference type="ARBA" id="ARBA00022723"/>
    </source>
</evidence>
<dbReference type="InterPro" id="IPR051174">
    <property type="entry name" value="Cytochrome_c-type_ET"/>
</dbReference>
<keyword evidence="3" id="KW-0813">Transport</keyword>
<dbReference type="InterPro" id="IPR036280">
    <property type="entry name" value="Multihaem_cyt_sf"/>
</dbReference>
<evidence type="ECO:0000256" key="10">
    <source>
        <dbReference type="ARBA" id="ARBA00023004"/>
    </source>
</evidence>
<evidence type="ECO:0000256" key="8">
    <source>
        <dbReference type="ARBA" id="ARBA00022982"/>
    </source>
</evidence>
<evidence type="ECO:0000256" key="1">
    <source>
        <dbReference type="ARBA" id="ARBA00004162"/>
    </source>
</evidence>
<dbReference type="GO" id="GO:0046872">
    <property type="term" value="F:metal ion binding"/>
    <property type="evidence" value="ECO:0007669"/>
    <property type="project" value="UniProtKB-KW"/>
</dbReference>
<dbReference type="GO" id="GO:0009061">
    <property type="term" value="P:anaerobic respiration"/>
    <property type="evidence" value="ECO:0007669"/>
    <property type="project" value="TreeGrafter"/>
</dbReference>
<evidence type="ECO:0000256" key="4">
    <source>
        <dbReference type="ARBA" id="ARBA00022475"/>
    </source>
</evidence>
<evidence type="ECO:0000256" key="3">
    <source>
        <dbReference type="ARBA" id="ARBA00022448"/>
    </source>
</evidence>
<feature type="transmembrane region" description="Helical" evidence="12">
    <location>
        <begin position="21"/>
        <end position="38"/>
    </location>
</feature>
<evidence type="ECO:0000256" key="5">
    <source>
        <dbReference type="ARBA" id="ARBA00022617"/>
    </source>
</evidence>